<name>A0A8D8VW26_9HEMI</name>
<proteinExistence type="predicted"/>
<dbReference type="AlphaFoldDB" id="A0A8D8VW26"/>
<accession>A0A8D8VW26</accession>
<reference evidence="1" key="1">
    <citation type="submission" date="2021-05" db="EMBL/GenBank/DDBJ databases">
        <authorList>
            <person name="Alioto T."/>
            <person name="Alioto T."/>
            <person name="Gomez Garrido J."/>
        </authorList>
    </citation>
    <scope>NUCLEOTIDE SEQUENCE</scope>
</reference>
<organism evidence="1">
    <name type="scientific">Cacopsylla melanoneura</name>
    <dbReference type="NCBI Taxonomy" id="428564"/>
    <lineage>
        <taxon>Eukaryota</taxon>
        <taxon>Metazoa</taxon>
        <taxon>Ecdysozoa</taxon>
        <taxon>Arthropoda</taxon>
        <taxon>Hexapoda</taxon>
        <taxon>Insecta</taxon>
        <taxon>Pterygota</taxon>
        <taxon>Neoptera</taxon>
        <taxon>Paraneoptera</taxon>
        <taxon>Hemiptera</taxon>
        <taxon>Sternorrhyncha</taxon>
        <taxon>Psylloidea</taxon>
        <taxon>Psyllidae</taxon>
        <taxon>Psyllinae</taxon>
        <taxon>Cacopsylla</taxon>
    </lineage>
</organism>
<protein>
    <submittedName>
        <fullName evidence="1">Uncharacterized protein</fullName>
    </submittedName>
</protein>
<evidence type="ECO:0000313" key="1">
    <source>
        <dbReference type="EMBL" id="CAG6637877.1"/>
    </source>
</evidence>
<dbReference type="EMBL" id="HBUF01100326">
    <property type="protein sequence ID" value="CAG6637877.1"/>
    <property type="molecule type" value="Transcribed_RNA"/>
</dbReference>
<sequence>MAIMLERRSCMNKNKVLFHNGLGRFIMTAGQLLAQTDLIEIEREMMKRILEYAWNSRLLSTLISFTFVSKASSFKLLFSSYGHISRIPQHYYEAGIKDLFHLTTPFFASSHRKPFMSFSWVGGL</sequence>